<protein>
    <recommendedName>
        <fullName evidence="1">Reverse transcriptase domain-containing protein</fullName>
    </recommendedName>
</protein>
<dbReference type="SUPFAM" id="SSF56317">
    <property type="entry name" value="Carbon-nitrogen hydrolase"/>
    <property type="match status" value="1"/>
</dbReference>
<dbReference type="HOGENOM" id="CLU_006589_0_0_6"/>
<evidence type="ECO:0000313" key="3">
    <source>
        <dbReference type="Proteomes" id="UP000000770"/>
    </source>
</evidence>
<dbReference type="CDD" id="cd01646">
    <property type="entry name" value="RT_Bac_retron_I"/>
    <property type="match status" value="1"/>
</dbReference>
<evidence type="ECO:0000313" key="2">
    <source>
        <dbReference type="EMBL" id="ABX50659.1"/>
    </source>
</evidence>
<dbReference type="Pfam" id="PF00078">
    <property type="entry name" value="RVT_1"/>
    <property type="match status" value="1"/>
</dbReference>
<dbReference type="InterPro" id="IPR036526">
    <property type="entry name" value="C-N_Hydrolase_sf"/>
</dbReference>
<dbReference type="InterPro" id="IPR000477">
    <property type="entry name" value="RT_dom"/>
</dbReference>
<accession>A9L0M8</accession>
<organism evidence="2 3">
    <name type="scientific">Shewanella baltica (strain OS195)</name>
    <dbReference type="NCBI Taxonomy" id="399599"/>
    <lineage>
        <taxon>Bacteria</taxon>
        <taxon>Pseudomonadati</taxon>
        <taxon>Pseudomonadota</taxon>
        <taxon>Gammaproteobacteria</taxon>
        <taxon>Alteromonadales</taxon>
        <taxon>Shewanellaceae</taxon>
        <taxon>Shewanella</taxon>
    </lineage>
</organism>
<evidence type="ECO:0000259" key="1">
    <source>
        <dbReference type="Pfam" id="PF00078"/>
    </source>
</evidence>
<feature type="domain" description="Reverse transcriptase" evidence="1">
    <location>
        <begin position="118"/>
        <end position="338"/>
    </location>
</feature>
<reference evidence="2 3" key="1">
    <citation type="submission" date="2007-11" db="EMBL/GenBank/DDBJ databases">
        <title>Complete sequence of chromosome of Shewanella baltica OS195.</title>
        <authorList>
            <consortium name="US DOE Joint Genome Institute"/>
            <person name="Copeland A."/>
            <person name="Lucas S."/>
            <person name="Lapidus A."/>
            <person name="Barry K."/>
            <person name="Glavina del Rio T."/>
            <person name="Dalin E."/>
            <person name="Tice H."/>
            <person name="Pitluck S."/>
            <person name="Chain P."/>
            <person name="Malfatti S."/>
            <person name="Shin M."/>
            <person name="Vergez L."/>
            <person name="Schmutz J."/>
            <person name="Larimer F."/>
            <person name="Land M."/>
            <person name="Hauser L."/>
            <person name="Kyrpides N."/>
            <person name="Kim E."/>
            <person name="Brettar I."/>
            <person name="Rodrigues J."/>
            <person name="Konstantinidis K."/>
            <person name="Klappenbach J."/>
            <person name="Hofle M."/>
            <person name="Tiedje J."/>
            <person name="Richardson P."/>
        </authorList>
    </citation>
    <scope>NUCLEOTIDE SEQUENCE [LARGE SCALE GENOMIC DNA]</scope>
    <source>
        <strain evidence="2 3">OS195</strain>
    </source>
</reference>
<dbReference type="Proteomes" id="UP000000770">
    <property type="component" value="Chromosome"/>
</dbReference>
<dbReference type="Gene3D" id="3.60.110.10">
    <property type="entry name" value="Carbon-nitrogen hydrolase"/>
    <property type="match status" value="1"/>
</dbReference>
<gene>
    <name evidence="2" type="ordered locus">Sbal195_3497</name>
</gene>
<proteinExistence type="predicted"/>
<dbReference type="AlphaFoldDB" id="A9L0M8"/>
<dbReference type="KEGG" id="sbn:Sbal195_3497"/>
<dbReference type="EMBL" id="CP000891">
    <property type="protein sequence ID" value="ABX50659.1"/>
    <property type="molecule type" value="Genomic_DNA"/>
</dbReference>
<dbReference type="RefSeq" id="WP_012197556.1">
    <property type="nucleotide sequence ID" value="NC_009997.1"/>
</dbReference>
<dbReference type="GeneID" id="11773539"/>
<name>A9L0M8_SHEB9</name>
<sequence length="1002" mass="115771">MDKKMFSRDYISLADVYLAYRKAKAEAFYDSFYPNAIAFSEFEKNIKTKILNLHSKIINGSDSDSWWEDIKFIGDFRYIPKELDDNNWNNKVNVHYRSVDPITDWKQRFKENSNKRLNVKYRQILCPSVEYQILSALWILKVGHLFEAKLDKELSYGNRLRRRSGLVPDSDSLQDQLNLDASGLFSPYFSAYKNWRGNGLNAMKKLISEGHDVTAITMDLAGFYHNASPNFLLRPSFLRKLGLSLSSDERKFTRLILESINNWYLTTPDYEQRTDGALPVGSSISKIISNVLLYELDKQISEGLEPEYYGRYVDDIFLVFKTPDEELTGDSILSHMSKHVECLKINRVKGEQPDLRLRFVYAQDSDLKFTASKQKIFSLSSKHGLDFINQISSQIRAQSSEYRMLPEVPRDSVVMADKTLLASPDASLIPDALRKADVVSIRRLGLSLLLRDIESYSEDLSSANWIVVRNEFYGLVERYLLTPKGLFDMFGYLHRVFQVMISNYDFIYANKFIDKLQVCLDLIGKTTVRSKLNRVSMENFHVYLFEKLSEAALKASTKKDFIKWESLRKLIVKLSGISKNDIYKKTKSQLKAISNELLLADFGVRSYKDYWYYSQVTDSKAIAIPRARSVRAVLRLDSIHQFATDANLKKPYWPALAFSTRPLSVQEIALICPKVLDDSVFFEDVLFGLRGAKTNQYNISRKYSALDGCWINVPKPVSSKIYVALTNFETTQVQYDSALNEIPDESLDRYEKINRLINDILKSSPKSDYIVFPECSLPRRWAVNIASKMAKQKISLIAGIEYYKHSKGKNIIRNDCLVSLVTNWPGYNSNFLFMQPKILPSHCEKNRLETKRLKLFTPNNELDLLPIYRHGDFNFGVLICSDLTNPRNRVRFQGEVDCLFVLEWNQDVKTFSYLVEGAAHDIHSFVIQVNNREYGDSRVRAPFRVDYKRDLVRVKGGLSDTFLISEVDFKSLRKFQKNGVMTDDNSDFKPVPIGFKMSDYRK</sequence>